<evidence type="ECO:0008006" key="2">
    <source>
        <dbReference type="Google" id="ProtNLM"/>
    </source>
</evidence>
<dbReference type="eggNOG" id="ENOG5033I3H">
    <property type="taxonomic scope" value="Bacteria"/>
</dbReference>
<organism evidence="1">
    <name type="scientific">Cyanothece sp. (strain PCC 7425 / ATCC 29141)</name>
    <dbReference type="NCBI Taxonomy" id="395961"/>
    <lineage>
        <taxon>Bacteria</taxon>
        <taxon>Bacillati</taxon>
        <taxon>Cyanobacteriota</taxon>
        <taxon>Cyanophyceae</taxon>
        <taxon>Gomontiellales</taxon>
        <taxon>Cyanothecaceae</taxon>
        <taxon>Cyanothece</taxon>
    </lineage>
</organism>
<accession>B8HR96</accession>
<gene>
    <name evidence="1" type="ordered locus">Cyan7425_1715</name>
</gene>
<proteinExistence type="predicted"/>
<dbReference type="KEGG" id="cyn:Cyan7425_1715"/>
<protein>
    <recommendedName>
        <fullName evidence="2">DUF2281 domain-containing protein</fullName>
    </recommendedName>
</protein>
<dbReference type="OrthoDB" id="428699at2"/>
<dbReference type="HOGENOM" id="CLU_168103_1_0_3"/>
<dbReference type="AlphaFoldDB" id="B8HR96"/>
<sequence>MTSREQLVREIEQAPDALVDELLDFYLFIKQRRDSASSYTAPTTQSELLTFLSEVQAIQAEVPAEEWDKLPHDGSINHDHYLYGAPKVER</sequence>
<reference evidence="1" key="1">
    <citation type="submission" date="2009-01" db="EMBL/GenBank/DDBJ databases">
        <title>Complete sequence of chromosome Cyanothece sp. PCC 7425.</title>
        <authorList>
            <consortium name="US DOE Joint Genome Institute"/>
            <person name="Lucas S."/>
            <person name="Copeland A."/>
            <person name="Lapidus A."/>
            <person name="Glavina del Rio T."/>
            <person name="Dalin E."/>
            <person name="Tice H."/>
            <person name="Bruce D."/>
            <person name="Goodwin L."/>
            <person name="Pitluck S."/>
            <person name="Sims D."/>
            <person name="Meineke L."/>
            <person name="Brettin T."/>
            <person name="Detter J.C."/>
            <person name="Han C."/>
            <person name="Larimer F."/>
            <person name="Land M."/>
            <person name="Hauser L."/>
            <person name="Kyrpides N."/>
            <person name="Ovchinnikova G."/>
            <person name="Liberton M."/>
            <person name="Stoeckel J."/>
            <person name="Banerjee A."/>
            <person name="Singh A."/>
            <person name="Page L."/>
            <person name="Sato H."/>
            <person name="Zhao L."/>
            <person name="Sherman L."/>
            <person name="Pakrasi H."/>
            <person name="Richardson P."/>
        </authorList>
    </citation>
    <scope>NUCLEOTIDE SEQUENCE</scope>
    <source>
        <strain evidence="1">PCC 7425</strain>
    </source>
</reference>
<dbReference type="EMBL" id="CP001344">
    <property type="protein sequence ID" value="ACL44084.1"/>
    <property type="molecule type" value="Genomic_DNA"/>
</dbReference>
<evidence type="ECO:0000313" key="1">
    <source>
        <dbReference type="EMBL" id="ACL44084.1"/>
    </source>
</evidence>
<name>B8HR96_CYAP4</name>